<proteinExistence type="predicted"/>
<sequence length="64" mass="7010">MEVDLLSTGEPLIKERVNVAAIFSEHHLGLVRLALIMVGDRATAEDVVQEAFARTHASGCLHDR</sequence>
<evidence type="ECO:0000313" key="2">
    <source>
        <dbReference type="EMBL" id="MFC4529881.1"/>
    </source>
</evidence>
<name>A0ABV9CA69_9ACTN</name>
<organism evidence="2 3">
    <name type="scientific">Sphaerisporangium dianthi</name>
    <dbReference type="NCBI Taxonomy" id="1436120"/>
    <lineage>
        <taxon>Bacteria</taxon>
        <taxon>Bacillati</taxon>
        <taxon>Actinomycetota</taxon>
        <taxon>Actinomycetes</taxon>
        <taxon>Streptosporangiales</taxon>
        <taxon>Streptosporangiaceae</taxon>
        <taxon>Sphaerisporangium</taxon>
    </lineage>
</organism>
<feature type="domain" description="RNA polymerase sigma-70 region 2" evidence="1">
    <location>
        <begin position="23"/>
        <end position="55"/>
    </location>
</feature>
<dbReference type="Proteomes" id="UP001596004">
    <property type="component" value="Unassembled WGS sequence"/>
</dbReference>
<dbReference type="Pfam" id="PF04542">
    <property type="entry name" value="Sigma70_r2"/>
    <property type="match status" value="1"/>
</dbReference>
<protein>
    <submittedName>
        <fullName evidence="2">Sigma factor</fullName>
    </submittedName>
</protein>
<dbReference type="RefSeq" id="WP_380836888.1">
    <property type="nucleotide sequence ID" value="NZ_JBHSFP010000002.1"/>
</dbReference>
<comment type="caution">
    <text evidence="2">The sequence shown here is derived from an EMBL/GenBank/DDBJ whole genome shotgun (WGS) entry which is preliminary data.</text>
</comment>
<keyword evidence="3" id="KW-1185">Reference proteome</keyword>
<dbReference type="InterPro" id="IPR007627">
    <property type="entry name" value="RNA_pol_sigma70_r2"/>
</dbReference>
<evidence type="ECO:0000259" key="1">
    <source>
        <dbReference type="Pfam" id="PF04542"/>
    </source>
</evidence>
<dbReference type="EMBL" id="JBHSFP010000002">
    <property type="protein sequence ID" value="MFC4529881.1"/>
    <property type="molecule type" value="Genomic_DNA"/>
</dbReference>
<evidence type="ECO:0000313" key="3">
    <source>
        <dbReference type="Proteomes" id="UP001596004"/>
    </source>
</evidence>
<dbReference type="InterPro" id="IPR013325">
    <property type="entry name" value="RNA_pol_sigma_r2"/>
</dbReference>
<dbReference type="SUPFAM" id="SSF88946">
    <property type="entry name" value="Sigma2 domain of RNA polymerase sigma factors"/>
    <property type="match status" value="1"/>
</dbReference>
<dbReference type="Gene3D" id="1.10.1740.10">
    <property type="match status" value="1"/>
</dbReference>
<reference evidence="3" key="1">
    <citation type="journal article" date="2019" name="Int. J. Syst. Evol. Microbiol.">
        <title>The Global Catalogue of Microorganisms (GCM) 10K type strain sequencing project: providing services to taxonomists for standard genome sequencing and annotation.</title>
        <authorList>
            <consortium name="The Broad Institute Genomics Platform"/>
            <consortium name="The Broad Institute Genome Sequencing Center for Infectious Disease"/>
            <person name="Wu L."/>
            <person name="Ma J."/>
        </authorList>
    </citation>
    <scope>NUCLEOTIDE SEQUENCE [LARGE SCALE GENOMIC DNA]</scope>
    <source>
        <strain evidence="3">CGMCC 4.7132</strain>
    </source>
</reference>
<gene>
    <name evidence="2" type="ORF">ACFO60_03815</name>
</gene>
<accession>A0ABV9CA69</accession>